<evidence type="ECO:0000313" key="1">
    <source>
        <dbReference type="EMBL" id="PKB96779.1"/>
    </source>
</evidence>
<proteinExistence type="predicted"/>
<name>A0A2N0NQD5_9GLOM</name>
<comment type="caution">
    <text evidence="1">The sequence shown here is derived from an EMBL/GenBank/DDBJ whole genome shotgun (WGS) entry which is preliminary data.</text>
</comment>
<sequence length="155" mass="17755">LSVFSPKNRDCKVDHFSITLQPNQSDYRIVTPFSLSQGNTIFFNLHSTKFEPKNGIKLINWSYNSIKIEMIKPTINVDESIKDYSALSVINNSPDNKIDIFSLSSNYKNLKVDNEKEDEISIVSIGHNLTKENFVKGTINLILLIIYFQRPISKI</sequence>
<dbReference type="AlphaFoldDB" id="A0A2N0NQD5"/>
<reference evidence="1 2" key="2">
    <citation type="submission" date="2017-09" db="EMBL/GenBank/DDBJ databases">
        <title>Extensive intraspecific genome diversity in a model arbuscular mycorrhizal fungus.</title>
        <authorList>
            <person name="Chen E.C."/>
            <person name="Morin E."/>
            <person name="Beaudet D."/>
            <person name="Noel J."/>
            <person name="Ndikumana S."/>
            <person name="Charron P."/>
            <person name="St-Onge C."/>
            <person name="Giorgi J."/>
            <person name="Grigoriev I.V."/>
            <person name="Roux C."/>
            <person name="Martin F.M."/>
            <person name="Corradi N."/>
        </authorList>
    </citation>
    <scope>NUCLEOTIDE SEQUENCE [LARGE SCALE GENOMIC DNA]</scope>
    <source>
        <strain evidence="1 2">A5</strain>
    </source>
</reference>
<organism evidence="1 2">
    <name type="scientific">Rhizophagus irregularis</name>
    <dbReference type="NCBI Taxonomy" id="588596"/>
    <lineage>
        <taxon>Eukaryota</taxon>
        <taxon>Fungi</taxon>
        <taxon>Fungi incertae sedis</taxon>
        <taxon>Mucoromycota</taxon>
        <taxon>Glomeromycotina</taxon>
        <taxon>Glomeromycetes</taxon>
        <taxon>Glomerales</taxon>
        <taxon>Glomeraceae</taxon>
        <taxon>Rhizophagus</taxon>
    </lineage>
</organism>
<accession>A0A2N0NQD5</accession>
<reference evidence="1 2" key="1">
    <citation type="submission" date="2016-04" db="EMBL/GenBank/DDBJ databases">
        <title>Genome analyses suggest a sexual origin of heterokaryosis in a supposedly ancient asexual fungus.</title>
        <authorList>
            <person name="Ropars J."/>
            <person name="Sedzielewska K."/>
            <person name="Noel J."/>
            <person name="Charron P."/>
            <person name="Farinelli L."/>
            <person name="Marton T."/>
            <person name="Kruger M."/>
            <person name="Pelin A."/>
            <person name="Brachmann A."/>
            <person name="Corradi N."/>
        </authorList>
    </citation>
    <scope>NUCLEOTIDE SEQUENCE [LARGE SCALE GENOMIC DNA]</scope>
    <source>
        <strain evidence="1 2">A5</strain>
    </source>
</reference>
<protein>
    <submittedName>
        <fullName evidence="1">Uncharacterized protein</fullName>
    </submittedName>
</protein>
<evidence type="ECO:0000313" key="2">
    <source>
        <dbReference type="Proteomes" id="UP000232722"/>
    </source>
</evidence>
<gene>
    <name evidence="1" type="ORF">RhiirA5_434258</name>
</gene>
<dbReference type="Proteomes" id="UP000232722">
    <property type="component" value="Unassembled WGS sequence"/>
</dbReference>
<feature type="non-terminal residue" evidence="1">
    <location>
        <position position="1"/>
    </location>
</feature>
<dbReference type="EMBL" id="LLXJ01003639">
    <property type="protein sequence ID" value="PKB96779.1"/>
    <property type="molecule type" value="Genomic_DNA"/>
</dbReference>